<dbReference type="GO" id="GO:0008270">
    <property type="term" value="F:zinc ion binding"/>
    <property type="evidence" value="ECO:0007669"/>
    <property type="project" value="UniProtKB-KW"/>
</dbReference>
<protein>
    <recommendedName>
        <fullName evidence="3">CCHC-type domain-containing protein</fullName>
    </recommendedName>
</protein>
<dbReference type="GeneTree" id="ENSGT00940000159113"/>
<keyword evidence="5" id="KW-1185">Reference proteome</keyword>
<evidence type="ECO:0000256" key="1">
    <source>
        <dbReference type="PROSITE-ProRule" id="PRU00047"/>
    </source>
</evidence>
<dbReference type="Gene3D" id="4.10.60.10">
    <property type="entry name" value="Zinc finger, CCHC-type"/>
    <property type="match status" value="1"/>
</dbReference>
<feature type="compositionally biased region" description="Low complexity" evidence="2">
    <location>
        <begin position="72"/>
        <end position="83"/>
    </location>
</feature>
<keyword evidence="1" id="KW-0479">Metal-binding</keyword>
<evidence type="ECO:0000313" key="5">
    <source>
        <dbReference type="Proteomes" id="UP000694569"/>
    </source>
</evidence>
<accession>A0A8C5PIQ0</accession>
<dbReference type="AlphaFoldDB" id="A0A8C5PIQ0"/>
<keyword evidence="1" id="KW-0862">Zinc</keyword>
<dbReference type="SUPFAM" id="SSF50630">
    <property type="entry name" value="Acid proteases"/>
    <property type="match status" value="1"/>
</dbReference>
<evidence type="ECO:0000313" key="4">
    <source>
        <dbReference type="Ensembl" id="ENSLLEP00000023384.1"/>
    </source>
</evidence>
<dbReference type="Proteomes" id="UP000694569">
    <property type="component" value="Unplaced"/>
</dbReference>
<sequence length="445" mass="46341">MIWSSSCKPGILRPESGFWTESLKGTAEAANLASDYVNNRAPPARRVPTPAGTTAWKEGTTPVVKSAGKPMTTSSTSQGAAAASSQGDTRRCFQCNRLGHLSATCPTKKRRAEGGGKASGSPTPVLCVSGSVDQGSDNLQSVTVGDHVTIGLRDTGASCTLVRPEIVGLEDIISGKTMAIKGAGGVRPTVPMARVYLDWGVGKGLREVVVSEDIHVNVLLGNDLGWLVCRYAPEEDSCYSNVLMDNPVQSEVLCETLGTSIACGSEEGNPGTVTPTPAMMAWGGGCIEDGDSTRCPMPAWHESGLRGEAKMSSVLPKWEGSGKSNTSPVSSSCANVIFRSGAEEGVALPTGPSGVKPSRIPSVTVVTRLQATRETAGETVNLASEEGGKNCAPSPVAEEPYYPREENPDTQEAPPEGAMAPAFLEQGSGNEKLIAALHTTLPWKG</sequence>
<dbReference type="InterPro" id="IPR036875">
    <property type="entry name" value="Znf_CCHC_sf"/>
</dbReference>
<feature type="region of interest" description="Disordered" evidence="2">
    <location>
        <begin position="384"/>
        <end position="431"/>
    </location>
</feature>
<dbReference type="Ensembl" id="ENSLLET00000024269.1">
    <property type="protein sequence ID" value="ENSLLEP00000023384.1"/>
    <property type="gene ID" value="ENSLLEG00000014851.1"/>
</dbReference>
<feature type="domain" description="CCHC-type" evidence="3">
    <location>
        <begin position="90"/>
        <end position="106"/>
    </location>
</feature>
<dbReference type="PANTHER" id="PTHR46888">
    <property type="entry name" value="ZINC KNUCKLE DOMAINCONTAINING PROTEIN-RELATED"/>
    <property type="match status" value="1"/>
</dbReference>
<dbReference type="PROSITE" id="PS50158">
    <property type="entry name" value="ZF_CCHC"/>
    <property type="match status" value="1"/>
</dbReference>
<name>A0A8C5PIQ0_9ANUR</name>
<organism evidence="4 5">
    <name type="scientific">Leptobrachium leishanense</name>
    <name type="common">Leishan spiny toad</name>
    <dbReference type="NCBI Taxonomy" id="445787"/>
    <lineage>
        <taxon>Eukaryota</taxon>
        <taxon>Metazoa</taxon>
        <taxon>Chordata</taxon>
        <taxon>Craniata</taxon>
        <taxon>Vertebrata</taxon>
        <taxon>Euteleostomi</taxon>
        <taxon>Amphibia</taxon>
        <taxon>Batrachia</taxon>
        <taxon>Anura</taxon>
        <taxon>Pelobatoidea</taxon>
        <taxon>Megophryidae</taxon>
        <taxon>Leptobrachium</taxon>
    </lineage>
</organism>
<dbReference type="PANTHER" id="PTHR46888:SF14">
    <property type="entry name" value="71 KDA PROTEIN"/>
    <property type="match status" value="1"/>
</dbReference>
<feature type="region of interest" description="Disordered" evidence="2">
    <location>
        <begin position="63"/>
        <end position="83"/>
    </location>
</feature>
<reference evidence="4" key="2">
    <citation type="submission" date="2025-09" db="UniProtKB">
        <authorList>
            <consortium name="Ensembl"/>
        </authorList>
    </citation>
    <scope>IDENTIFICATION</scope>
</reference>
<dbReference type="SUPFAM" id="SSF57756">
    <property type="entry name" value="Retrovirus zinc finger-like domains"/>
    <property type="match status" value="1"/>
</dbReference>
<reference evidence="4" key="1">
    <citation type="submission" date="2025-08" db="UniProtKB">
        <authorList>
            <consortium name="Ensembl"/>
        </authorList>
    </citation>
    <scope>IDENTIFICATION</scope>
</reference>
<evidence type="ECO:0000256" key="2">
    <source>
        <dbReference type="SAM" id="MobiDB-lite"/>
    </source>
</evidence>
<dbReference type="Gene3D" id="2.40.70.10">
    <property type="entry name" value="Acid Proteases"/>
    <property type="match status" value="1"/>
</dbReference>
<keyword evidence="1" id="KW-0863">Zinc-finger</keyword>
<proteinExistence type="predicted"/>
<dbReference type="OrthoDB" id="9909710at2759"/>
<evidence type="ECO:0000259" key="3">
    <source>
        <dbReference type="PROSITE" id="PS50158"/>
    </source>
</evidence>
<dbReference type="InterPro" id="IPR021109">
    <property type="entry name" value="Peptidase_aspartic_dom_sf"/>
</dbReference>
<dbReference type="GO" id="GO:0003676">
    <property type="term" value="F:nucleic acid binding"/>
    <property type="evidence" value="ECO:0007669"/>
    <property type="project" value="InterPro"/>
</dbReference>
<dbReference type="InterPro" id="IPR001878">
    <property type="entry name" value="Znf_CCHC"/>
</dbReference>